<keyword evidence="6" id="KW-1185">Reference proteome</keyword>
<reference evidence="5" key="1">
    <citation type="submission" date="2023-06" db="EMBL/GenBank/DDBJ databases">
        <authorList>
            <person name="Jiang Y."/>
            <person name="Liu Q."/>
        </authorList>
    </citation>
    <scope>NUCLEOTIDE SEQUENCE</scope>
    <source>
        <strain evidence="5">CGMCC 1.12089</strain>
    </source>
</reference>
<sequence length="749" mass="73941">MRLLATAAASALLLGLSACGGGGGGSGGSGGSTTTPSTPAQSQSPSNTPAGHAVGGSVSGLAGKGLVLQNNAGDDLSVNADGGFVFPASLQQGAAYAVTVKTQPADPVQTCTVNMGSGSIGDADVSNVAVVCATRSFAVGGSVSGLKGSGLVIQNNSGGDVTVPADGSFRFADAVASGANYAVTVKSQPQNPTQVCSVSKGSGRMVDAAIDDVNIVCSTESFAVGGSVSGLVGSGLKLQNNAGDDIAVNGNGNFAFSQTVASGAGFAVTVAQQPTSPSQTCTVNNGAGTIGAGAVNNVSVNCSINSYSVKLKVSGLDGVGLVLQNNDGDDLPVSANGDHMFTAPVASGTSYAVKVKTQPTLVSQTCSVINGSGSITNADVSDVTVDCLSRIASFMHVASQGISLKGALSAYSIDPVTGLPGAAPAADPAPTDFAPLSVAVADSGKFAWVLSAGGKLDQFAVASSGAATALSPARVSVSATSSALVLDPKGRFVYAIDMFQGSGNQGRLTALAIGQDGTLSAKPRVDVGVAPIAYAADPTGRYMYVANNGKYIGVHPVGEDGLAGATSSANVNAFVLALAANPDGRKVYALTTDTEGVKGCVSDWILRRGSGDGLTSCTQDRIQLQSFDIDQGDGSLTASGMPLSVGSAVGLKVHPNGRFVYALMANGAVRTFTVDANSGALNETSHTDALGEPLLAAQIDPAGRYAYALTATQGMQMAAIDHATGALVPQGPVLSAPRNTALTAAALGQ</sequence>
<evidence type="ECO:0000313" key="6">
    <source>
        <dbReference type="Proteomes" id="UP001174908"/>
    </source>
</evidence>
<dbReference type="PANTHER" id="PTHR30344">
    <property type="entry name" value="6-PHOSPHOGLUCONOLACTONASE-RELATED"/>
    <property type="match status" value="1"/>
</dbReference>
<protein>
    <submittedName>
        <fullName evidence="5">Beta-propeller fold lactonase family protein</fullName>
    </submittedName>
</protein>
<gene>
    <name evidence="5" type="ORF">QTH91_17305</name>
</gene>
<evidence type="ECO:0000313" key="5">
    <source>
        <dbReference type="EMBL" id="MDM0046253.1"/>
    </source>
</evidence>
<dbReference type="SUPFAM" id="SSF50969">
    <property type="entry name" value="YVTN repeat-like/Quinoprotein amine dehydrogenase"/>
    <property type="match status" value="1"/>
</dbReference>
<feature type="region of interest" description="Disordered" evidence="3">
    <location>
        <begin position="24"/>
        <end position="55"/>
    </location>
</feature>
<organism evidence="5 6">
    <name type="scientific">Variovorax dokdonensis</name>
    <dbReference type="NCBI Taxonomy" id="344883"/>
    <lineage>
        <taxon>Bacteria</taxon>
        <taxon>Pseudomonadati</taxon>
        <taxon>Pseudomonadota</taxon>
        <taxon>Betaproteobacteria</taxon>
        <taxon>Burkholderiales</taxon>
        <taxon>Comamonadaceae</taxon>
        <taxon>Variovorax</taxon>
    </lineage>
</organism>
<keyword evidence="2" id="KW-0119">Carbohydrate metabolism</keyword>
<dbReference type="PROSITE" id="PS51257">
    <property type="entry name" value="PROKAR_LIPOPROTEIN"/>
    <property type="match status" value="1"/>
</dbReference>
<name>A0ABT7NE90_9BURK</name>
<evidence type="ECO:0000256" key="2">
    <source>
        <dbReference type="ARBA" id="ARBA00022526"/>
    </source>
</evidence>
<evidence type="ECO:0000256" key="3">
    <source>
        <dbReference type="SAM" id="MobiDB-lite"/>
    </source>
</evidence>
<dbReference type="Gene3D" id="2.130.10.10">
    <property type="entry name" value="YVTN repeat-like/Quinoprotein amine dehydrogenase"/>
    <property type="match status" value="2"/>
</dbReference>
<feature type="compositionally biased region" description="Low complexity" evidence="3">
    <location>
        <begin position="32"/>
        <end position="50"/>
    </location>
</feature>
<accession>A0ABT7NE90</accession>
<proteinExistence type="inferred from homology"/>
<evidence type="ECO:0000256" key="4">
    <source>
        <dbReference type="SAM" id="SignalP"/>
    </source>
</evidence>
<feature type="chain" id="PRO_5045565480" evidence="4">
    <location>
        <begin position="21"/>
        <end position="749"/>
    </location>
</feature>
<dbReference type="InterPro" id="IPR050282">
    <property type="entry name" value="Cycloisomerase_2"/>
</dbReference>
<comment type="similarity">
    <text evidence="1">Belongs to the cycloisomerase 2 family.</text>
</comment>
<dbReference type="InterPro" id="IPR015943">
    <property type="entry name" value="WD40/YVTN_repeat-like_dom_sf"/>
</dbReference>
<keyword evidence="4" id="KW-0732">Signal</keyword>
<dbReference type="InterPro" id="IPR011044">
    <property type="entry name" value="Quino_amine_DH_bsu"/>
</dbReference>
<dbReference type="Pfam" id="PF10282">
    <property type="entry name" value="Lactonase"/>
    <property type="match status" value="2"/>
</dbReference>
<feature type="signal peptide" evidence="4">
    <location>
        <begin position="1"/>
        <end position="20"/>
    </location>
</feature>
<evidence type="ECO:0000256" key="1">
    <source>
        <dbReference type="ARBA" id="ARBA00005564"/>
    </source>
</evidence>
<dbReference type="Proteomes" id="UP001174908">
    <property type="component" value="Unassembled WGS sequence"/>
</dbReference>
<dbReference type="EMBL" id="JASZYV010000003">
    <property type="protein sequence ID" value="MDM0046253.1"/>
    <property type="molecule type" value="Genomic_DNA"/>
</dbReference>
<comment type="caution">
    <text evidence="5">The sequence shown here is derived from an EMBL/GenBank/DDBJ whole genome shotgun (WGS) entry which is preliminary data.</text>
</comment>
<keyword evidence="2" id="KW-0313">Glucose metabolism</keyword>
<dbReference type="PANTHER" id="PTHR30344:SF1">
    <property type="entry name" value="6-PHOSPHOGLUCONOLACTONASE"/>
    <property type="match status" value="1"/>
</dbReference>
<dbReference type="InterPro" id="IPR019405">
    <property type="entry name" value="Lactonase_7-beta_prop"/>
</dbReference>
<dbReference type="RefSeq" id="WP_286661337.1">
    <property type="nucleotide sequence ID" value="NZ_JASZYV010000003.1"/>
</dbReference>